<organism evidence="1 2">
    <name type="scientific">Macrosiphum euphorbiae</name>
    <name type="common">potato aphid</name>
    <dbReference type="NCBI Taxonomy" id="13131"/>
    <lineage>
        <taxon>Eukaryota</taxon>
        <taxon>Metazoa</taxon>
        <taxon>Ecdysozoa</taxon>
        <taxon>Arthropoda</taxon>
        <taxon>Hexapoda</taxon>
        <taxon>Insecta</taxon>
        <taxon>Pterygota</taxon>
        <taxon>Neoptera</taxon>
        <taxon>Paraneoptera</taxon>
        <taxon>Hemiptera</taxon>
        <taxon>Sternorrhyncha</taxon>
        <taxon>Aphidomorpha</taxon>
        <taxon>Aphidoidea</taxon>
        <taxon>Aphididae</taxon>
        <taxon>Macrosiphini</taxon>
        <taxon>Macrosiphum</taxon>
    </lineage>
</organism>
<reference evidence="1 2" key="1">
    <citation type="submission" date="2023-01" db="EMBL/GenBank/DDBJ databases">
        <authorList>
            <person name="Whitehead M."/>
        </authorList>
    </citation>
    <scope>NUCLEOTIDE SEQUENCE [LARGE SCALE GENOMIC DNA]</scope>
</reference>
<protein>
    <submittedName>
        <fullName evidence="1">Uncharacterized protein</fullName>
    </submittedName>
</protein>
<comment type="caution">
    <text evidence="1">The sequence shown here is derived from an EMBL/GenBank/DDBJ whole genome shotgun (WGS) entry which is preliminary data.</text>
</comment>
<accession>A0AAV0X4K8</accession>
<dbReference type="Proteomes" id="UP001160148">
    <property type="component" value="Unassembled WGS sequence"/>
</dbReference>
<keyword evidence="2" id="KW-1185">Reference proteome</keyword>
<evidence type="ECO:0000313" key="2">
    <source>
        <dbReference type="Proteomes" id="UP001160148"/>
    </source>
</evidence>
<evidence type="ECO:0000313" key="1">
    <source>
        <dbReference type="EMBL" id="CAI6363170.1"/>
    </source>
</evidence>
<dbReference type="EMBL" id="CARXXK010000003">
    <property type="protein sequence ID" value="CAI6363170.1"/>
    <property type="molecule type" value="Genomic_DNA"/>
</dbReference>
<dbReference type="AlphaFoldDB" id="A0AAV0X4K8"/>
<sequence length="129" mass="15455">MLTVICFDEENCVEVVPSYWYKNGYCAWPKRSIRNPKKYVVHRSEPNELEFYYFKARPISKNDASLEDARSRLIIAQETSELSTYEEDKSTRNQQHCRPTNDIMDLKQPIKQNHQRDHHTIVKIAWKCY</sequence>
<name>A0AAV0X4K8_9HEMI</name>
<gene>
    <name evidence="1" type="ORF">MEUPH1_LOCUS18159</name>
</gene>
<proteinExistence type="predicted"/>